<evidence type="ECO:0000256" key="10">
    <source>
        <dbReference type="HAMAP-Rule" id="MF_01464"/>
    </source>
</evidence>
<keyword evidence="3 9" id="KW-1003">Cell membrane</keyword>
<keyword evidence="5 9" id="KW-0653">Protein transport</keyword>
<keyword evidence="6 9" id="KW-1133">Transmembrane helix</keyword>
<comment type="subunit">
    <text evidence="9">Forms a complex with SecF. Part of the essential Sec protein translocation apparatus which comprises SecA, SecYEG and auxiliary proteins SecDF. Other proteins may also be involved.</text>
</comment>
<feature type="transmembrane region" description="Helical" evidence="9">
    <location>
        <begin position="602"/>
        <end position="623"/>
    </location>
</feature>
<feature type="domain" description="SecDF P1 head subdomain" evidence="13">
    <location>
        <begin position="124"/>
        <end position="223"/>
    </location>
</feature>
<dbReference type="InterPro" id="IPR022645">
    <property type="entry name" value="SecD/SecF_bac"/>
</dbReference>
<evidence type="ECO:0000259" key="11">
    <source>
        <dbReference type="Pfam" id="PF02355"/>
    </source>
</evidence>
<dbReference type="Pfam" id="PF02355">
    <property type="entry name" value="SecD_SecF_C"/>
    <property type="match status" value="1"/>
</dbReference>
<dbReference type="GO" id="GO:0043952">
    <property type="term" value="P:protein transport by the Sec complex"/>
    <property type="evidence" value="ECO:0007669"/>
    <property type="project" value="UniProtKB-UniRule"/>
</dbReference>
<feature type="transmembrane region" description="Helical" evidence="9">
    <location>
        <begin position="241"/>
        <end position="262"/>
    </location>
</feature>
<dbReference type="RefSeq" id="WP_186873199.1">
    <property type="nucleotide sequence ID" value="NZ_JACOOR010000002.1"/>
</dbReference>
<evidence type="ECO:0000256" key="1">
    <source>
        <dbReference type="ARBA" id="ARBA00004651"/>
    </source>
</evidence>
<evidence type="ECO:0000256" key="2">
    <source>
        <dbReference type="ARBA" id="ARBA00022448"/>
    </source>
</evidence>
<dbReference type="GO" id="GO:0006605">
    <property type="term" value="P:protein targeting"/>
    <property type="evidence" value="ECO:0007669"/>
    <property type="project" value="UniProtKB-UniRule"/>
</dbReference>
<evidence type="ECO:0000313" key="14">
    <source>
        <dbReference type="EMBL" id="MBC5658871.1"/>
    </source>
</evidence>
<feature type="transmembrane region" description="Helical" evidence="9">
    <location>
        <begin position="422"/>
        <end position="441"/>
    </location>
</feature>
<dbReference type="Pfam" id="PF21760">
    <property type="entry name" value="SecD_1st"/>
    <property type="match status" value="1"/>
</dbReference>
<keyword evidence="4 9" id="KW-0812">Transmembrane</keyword>
<dbReference type="Gene3D" id="1.20.1640.10">
    <property type="entry name" value="Multidrug efflux transporter AcrB transmembrane domain"/>
    <property type="match status" value="2"/>
</dbReference>
<dbReference type="GO" id="GO:0015450">
    <property type="term" value="F:protein-transporting ATPase activity"/>
    <property type="evidence" value="ECO:0007669"/>
    <property type="project" value="InterPro"/>
</dbReference>
<feature type="transmembrane region" description="Helical" evidence="9">
    <location>
        <begin position="269"/>
        <end position="289"/>
    </location>
</feature>
<protein>
    <recommendedName>
        <fullName evidence="9 10">Multifunctional fusion protein</fullName>
    </recommendedName>
    <domain>
        <recommendedName>
            <fullName evidence="9">Protein translocase subunit SecD</fullName>
        </recommendedName>
    </domain>
    <domain>
        <recommendedName>
            <fullName evidence="10">Protein-export membrane protein SecF</fullName>
        </recommendedName>
    </domain>
</protein>
<proteinExistence type="inferred from homology"/>
<comment type="similarity">
    <text evidence="9">Belongs to the SecD/SecF family. SecD subfamily.</text>
</comment>
<dbReference type="FunFam" id="1.20.1640.10:FF:000004">
    <property type="entry name" value="Protein translocase subunit SecD"/>
    <property type="match status" value="1"/>
</dbReference>
<dbReference type="InterPro" id="IPR005665">
    <property type="entry name" value="SecF_bac"/>
</dbReference>
<feature type="transmembrane region" description="Helical" evidence="9">
    <location>
        <begin position="295"/>
        <end position="319"/>
    </location>
</feature>
<dbReference type="EMBL" id="JACOOR010000002">
    <property type="protein sequence ID" value="MBC5658871.1"/>
    <property type="molecule type" value="Genomic_DNA"/>
</dbReference>
<organism evidence="14 15">
    <name type="scientific">Anaerosacchariphilus hominis</name>
    <dbReference type="NCBI Taxonomy" id="2763017"/>
    <lineage>
        <taxon>Bacteria</taxon>
        <taxon>Bacillati</taxon>
        <taxon>Bacillota</taxon>
        <taxon>Clostridia</taxon>
        <taxon>Lachnospirales</taxon>
        <taxon>Lachnospiraceae</taxon>
        <taxon>Anaerosacchariphilus</taxon>
    </lineage>
</organism>
<dbReference type="Pfam" id="PF07549">
    <property type="entry name" value="Sec_GG"/>
    <property type="match status" value="2"/>
</dbReference>
<feature type="transmembrane region" description="Helical" evidence="9">
    <location>
        <begin position="372"/>
        <end position="401"/>
    </location>
</feature>
<dbReference type="NCBIfam" id="TIGR01129">
    <property type="entry name" value="secD"/>
    <property type="match status" value="1"/>
</dbReference>
<dbReference type="InterPro" id="IPR055344">
    <property type="entry name" value="SecD_SecF_C_bact"/>
</dbReference>
<comment type="subunit">
    <text evidence="10">Forms a complex with SecD. Part of the essential Sec protein translocation apparatus which comprises SecA, SecYEG and auxiliary proteins SecDF. Other proteins may also be involved.</text>
</comment>
<dbReference type="NCBIfam" id="TIGR00966">
    <property type="entry name" value="transloc_SecF"/>
    <property type="match status" value="1"/>
</dbReference>
<evidence type="ECO:0000256" key="3">
    <source>
        <dbReference type="ARBA" id="ARBA00022475"/>
    </source>
</evidence>
<dbReference type="GO" id="GO:0005886">
    <property type="term" value="C:plasma membrane"/>
    <property type="evidence" value="ECO:0007669"/>
    <property type="project" value="UniProtKB-SubCell"/>
</dbReference>
<accession>A0A923RLZ6</accession>
<dbReference type="PANTHER" id="PTHR30081:SF1">
    <property type="entry name" value="PROTEIN TRANSLOCASE SUBUNIT SECD"/>
    <property type="match status" value="1"/>
</dbReference>
<dbReference type="Gene3D" id="3.30.70.3220">
    <property type="match status" value="1"/>
</dbReference>
<dbReference type="Pfam" id="PF22599">
    <property type="entry name" value="SecDF_P1_head"/>
    <property type="match status" value="1"/>
</dbReference>
<evidence type="ECO:0000256" key="9">
    <source>
        <dbReference type="HAMAP-Rule" id="MF_01463"/>
    </source>
</evidence>
<dbReference type="InterPro" id="IPR048634">
    <property type="entry name" value="SecD_SecF_C"/>
</dbReference>
<dbReference type="PRINTS" id="PR01755">
    <property type="entry name" value="SECFTRNLCASE"/>
</dbReference>
<dbReference type="InterPro" id="IPR022646">
    <property type="entry name" value="SecD/SecF_CS"/>
</dbReference>
<dbReference type="SUPFAM" id="SSF82866">
    <property type="entry name" value="Multidrug efflux transporter AcrB transmembrane domain"/>
    <property type="match status" value="2"/>
</dbReference>
<comment type="caution">
    <text evidence="9">Lacks conserved residue(s) required for the propagation of feature annotation.</text>
</comment>
<evidence type="ECO:0000256" key="4">
    <source>
        <dbReference type="ARBA" id="ARBA00022692"/>
    </source>
</evidence>
<feature type="transmembrane region" description="Helical" evidence="9">
    <location>
        <begin position="574"/>
        <end position="596"/>
    </location>
</feature>
<name>A0A923RLZ6_9FIRM</name>
<keyword evidence="2 9" id="KW-0813">Transport</keyword>
<dbReference type="Proteomes" id="UP000649345">
    <property type="component" value="Unassembled WGS sequence"/>
</dbReference>
<evidence type="ECO:0000313" key="15">
    <source>
        <dbReference type="Proteomes" id="UP000649345"/>
    </source>
</evidence>
<dbReference type="HAMAP" id="MF_01464_B">
    <property type="entry name" value="SecF_B"/>
    <property type="match status" value="1"/>
</dbReference>
<reference evidence="14" key="1">
    <citation type="submission" date="2020-08" db="EMBL/GenBank/DDBJ databases">
        <title>Genome public.</title>
        <authorList>
            <person name="Liu C."/>
            <person name="Sun Q."/>
        </authorList>
    </citation>
    <scope>NUCLEOTIDE SEQUENCE</scope>
    <source>
        <strain evidence="14">NSJ-68</strain>
    </source>
</reference>
<feature type="domain" description="Protein export membrane protein SecD/SecF C-terminal" evidence="11">
    <location>
        <begin position="521"/>
        <end position="707"/>
    </location>
</feature>
<dbReference type="InterPro" id="IPR022813">
    <property type="entry name" value="SecD/SecF_arch_bac"/>
</dbReference>
<dbReference type="InterPro" id="IPR048631">
    <property type="entry name" value="SecD_1st"/>
</dbReference>
<dbReference type="InterPro" id="IPR054384">
    <property type="entry name" value="SecDF_P1_head"/>
</dbReference>
<comment type="caution">
    <text evidence="14">The sequence shown here is derived from an EMBL/GenBank/DDBJ whole genome shotgun (WGS) entry which is preliminary data.</text>
</comment>
<keyword evidence="8 9" id="KW-0472">Membrane</keyword>
<evidence type="ECO:0000259" key="13">
    <source>
        <dbReference type="Pfam" id="PF22599"/>
    </source>
</evidence>
<comment type="subcellular location">
    <subcellularLocation>
        <location evidence="1 9">Cell membrane</location>
        <topology evidence="1 9">Multi-pass membrane protein</topology>
    </subcellularLocation>
</comment>
<dbReference type="NCBIfam" id="TIGR00916">
    <property type="entry name" value="2A0604s01"/>
    <property type="match status" value="2"/>
</dbReference>
<evidence type="ECO:0000256" key="8">
    <source>
        <dbReference type="ARBA" id="ARBA00023136"/>
    </source>
</evidence>
<feature type="transmembrane region" description="Helical" evidence="9">
    <location>
        <begin position="550"/>
        <end position="567"/>
    </location>
</feature>
<keyword evidence="15" id="KW-1185">Reference proteome</keyword>
<comment type="function">
    <text evidence="9">Part of the Sec protein translocase complex. Interacts with the SecYEG preprotein conducting channel. SecDF uses the proton motive force (PMF) to complete protein translocation after the ATP-dependent function of SecA.</text>
</comment>
<feature type="transmembrane region" description="Helical" evidence="9">
    <location>
        <begin position="680"/>
        <end position="704"/>
    </location>
</feature>
<evidence type="ECO:0000256" key="7">
    <source>
        <dbReference type="ARBA" id="ARBA00023010"/>
    </source>
</evidence>
<evidence type="ECO:0000259" key="12">
    <source>
        <dbReference type="Pfam" id="PF21760"/>
    </source>
</evidence>
<dbReference type="PANTHER" id="PTHR30081">
    <property type="entry name" value="PROTEIN-EXPORT MEMBRANE PROTEIN SEC"/>
    <property type="match status" value="1"/>
</dbReference>
<feature type="domain" description="Protein translocase subunit SecDF P1" evidence="12">
    <location>
        <begin position="66"/>
        <end position="121"/>
    </location>
</feature>
<dbReference type="AlphaFoldDB" id="A0A923RLZ6"/>
<dbReference type="HAMAP" id="MF_01463_B">
    <property type="entry name" value="SecD_B"/>
    <property type="match status" value="1"/>
</dbReference>
<feature type="transmembrane region" description="Helical" evidence="9">
    <location>
        <begin position="340"/>
        <end position="360"/>
    </location>
</feature>
<gene>
    <name evidence="9 14" type="primary">secD</name>
    <name evidence="10" type="synonym">secF</name>
    <name evidence="14" type="ORF">H8S44_03675</name>
</gene>
<evidence type="ECO:0000256" key="5">
    <source>
        <dbReference type="ARBA" id="ARBA00022927"/>
    </source>
</evidence>
<sequence length="713" mass="75437">MKKSTGIISLILTVAVTAGLLALAAVGVGENKTGAAKNIPLGLDLAGGVSITYQAKGGTPSAEEMNDTIYKLQKRVEGYSTEAQVYPQGDDRINIEIPGVTDANAILEELGKPGSLSFQDMSGNELLSGTDIKTAEAKTYKDNLNNNDYEVALTLTDEGTEKFAEATAANIGSRIAIVYDGETISAPTVQTAITNGNAAITNMESYEAAEQLASTIRIGSLKVELEEIQSKVVGAQLGADAIRTSLLAGIIGFALVVIFMIVMYRLPGVAAGIALTSYVGITLGLLNAFEITLTLPGIAGIILGIGMAVDANVIIFARIREEIGAGKSVKGSIKTGFQKALSAILDGNITTLIAAIILSLKGSGSVKGFAHTLALSIVVSMFTALVITRLVMNAFYALGLQDAKLYGIQKERKTINFLSKKNICFVISAVLILGGLAVMGVNGSKGKGALNYSLEFQGGTSITIPMNEALSIQEIDETVKPVVSDVIGSNEIQAQKVDGSNDVIVKTRALDLETREALCQELVEKFGVDENQIAIENIGAAISSEMRSDAITAVLLAALFMLLYIWFRFKDIRFATSAVAALLHDVLVVLAFYAVARLSVGSNFIACMLTIVGYSINATIVIFDRIRENLATAGRKTDLQELVNRSITQTLSRSVNTSVTTFITVAVLYVLGVASIREFALPLMVGIVCGAYSSVCITGALWYVMKTKLGKKN</sequence>
<evidence type="ECO:0000256" key="6">
    <source>
        <dbReference type="ARBA" id="ARBA00022989"/>
    </source>
</evidence>
<dbReference type="GO" id="GO:0065002">
    <property type="term" value="P:intracellular protein transmembrane transport"/>
    <property type="evidence" value="ECO:0007669"/>
    <property type="project" value="UniProtKB-UniRule"/>
</dbReference>
<comment type="similarity">
    <text evidence="10">Belongs to the SecD/SecF family. SecF subfamily.</text>
</comment>
<keyword evidence="7 9" id="KW-0811">Translocation</keyword>
<dbReference type="InterPro" id="IPR005791">
    <property type="entry name" value="SecD"/>
</dbReference>
<feature type="transmembrane region" description="Helical" evidence="9">
    <location>
        <begin position="655"/>
        <end position="674"/>
    </location>
</feature>